<keyword evidence="5" id="KW-1185">Reference proteome</keyword>
<dbReference type="Pfam" id="PF01614">
    <property type="entry name" value="IclR_C"/>
    <property type="match status" value="1"/>
</dbReference>
<dbReference type="Pfam" id="PF09339">
    <property type="entry name" value="HTH_IclR"/>
    <property type="match status" value="1"/>
</dbReference>
<dbReference type="InterPro" id="IPR029016">
    <property type="entry name" value="GAF-like_dom_sf"/>
</dbReference>
<dbReference type="SMART" id="SM00346">
    <property type="entry name" value="HTH_ICLR"/>
    <property type="match status" value="1"/>
</dbReference>
<dbReference type="InterPro" id="IPR005471">
    <property type="entry name" value="Tscrpt_reg_IclR_N"/>
</dbReference>
<dbReference type="GO" id="GO:0003677">
    <property type="term" value="F:DNA binding"/>
    <property type="evidence" value="ECO:0007669"/>
    <property type="project" value="UniProtKB-KW"/>
</dbReference>
<evidence type="ECO:0000313" key="5">
    <source>
        <dbReference type="Proteomes" id="UP000187266"/>
    </source>
</evidence>
<dbReference type="Proteomes" id="UP000187266">
    <property type="component" value="Chromosome"/>
</dbReference>
<dbReference type="PANTHER" id="PTHR30136">
    <property type="entry name" value="HELIX-TURN-HELIX TRANSCRIPTIONAL REGULATOR, ICLR FAMILY"/>
    <property type="match status" value="1"/>
</dbReference>
<evidence type="ECO:0000256" key="2">
    <source>
        <dbReference type="ARBA" id="ARBA00023125"/>
    </source>
</evidence>
<protein>
    <submittedName>
        <fullName evidence="4">IclR family transcriptional regulator</fullName>
    </submittedName>
</protein>
<proteinExistence type="predicted"/>
<evidence type="ECO:0000313" key="4">
    <source>
        <dbReference type="EMBL" id="APX90782.1"/>
    </source>
</evidence>
<dbReference type="PROSITE" id="PS51078">
    <property type="entry name" value="ICLR_ED"/>
    <property type="match status" value="1"/>
</dbReference>
<dbReference type="Gene3D" id="1.10.10.10">
    <property type="entry name" value="Winged helix-like DNA-binding domain superfamily/Winged helix DNA-binding domain"/>
    <property type="match status" value="1"/>
</dbReference>
<accession>A0A1U7DLC7</accession>
<dbReference type="InterPro" id="IPR050707">
    <property type="entry name" value="HTH_MetabolicPath_Reg"/>
</dbReference>
<keyword evidence="3" id="KW-0804">Transcription</keyword>
<dbReference type="PROSITE" id="PS51077">
    <property type="entry name" value="HTH_ICLR"/>
    <property type="match status" value="1"/>
</dbReference>
<dbReference type="AlphaFoldDB" id="A0A1U7DLC7"/>
<evidence type="ECO:0000256" key="3">
    <source>
        <dbReference type="ARBA" id="ARBA00023163"/>
    </source>
</evidence>
<dbReference type="OrthoDB" id="6057486at2"/>
<dbReference type="Gene3D" id="3.30.450.40">
    <property type="match status" value="1"/>
</dbReference>
<gene>
    <name evidence="4" type="ORF">BV394_14550</name>
</gene>
<sequence>MKKQSDDTLIEGSSEDRNFVTALARGLDVLRCFRPDETTLTNMDLAQRTGLPKPTVTRLCYTLCKLGYLVHSERTGTYRLGAGVLSLGYGVLASMDMGERAADEMRALCDGPNLHVTAALGERHQFKVVYTAVRRSQQAVSLTLNVGARLPLFHSAIGRAILCAMSEQERERILRQADQESPDEADAMRRGLAQGLSDYRQYGFCTSFGSWRKEINGIAVPVVSLNGDRVYGLNIGGPSFLITPEELFESYGDRLLGAAERLGSPPARDAAV</sequence>
<dbReference type="InterPro" id="IPR036390">
    <property type="entry name" value="WH_DNA-bd_sf"/>
</dbReference>
<reference evidence="4 5" key="1">
    <citation type="submission" date="2017-01" db="EMBL/GenBank/DDBJ databases">
        <title>Genomic analysis of Xuhuaishuia manganoxidans DY6-4.</title>
        <authorList>
            <person name="Wang X."/>
        </authorList>
    </citation>
    <scope>NUCLEOTIDE SEQUENCE [LARGE SCALE GENOMIC DNA]</scope>
    <source>
        <strain evidence="4 5">DY6-4</strain>
    </source>
</reference>
<name>A0A1U7DLC7_9RHOB</name>
<organism evidence="4 5">
    <name type="scientific">Brevirhabdus pacifica</name>
    <dbReference type="NCBI Taxonomy" id="1267768"/>
    <lineage>
        <taxon>Bacteria</taxon>
        <taxon>Pseudomonadati</taxon>
        <taxon>Pseudomonadota</taxon>
        <taxon>Alphaproteobacteria</taxon>
        <taxon>Rhodobacterales</taxon>
        <taxon>Paracoccaceae</taxon>
        <taxon>Brevirhabdus</taxon>
    </lineage>
</organism>
<dbReference type="EMBL" id="CP019124">
    <property type="protein sequence ID" value="APX90782.1"/>
    <property type="molecule type" value="Genomic_DNA"/>
</dbReference>
<dbReference type="SUPFAM" id="SSF55781">
    <property type="entry name" value="GAF domain-like"/>
    <property type="match status" value="1"/>
</dbReference>
<dbReference type="GO" id="GO:0003700">
    <property type="term" value="F:DNA-binding transcription factor activity"/>
    <property type="evidence" value="ECO:0007669"/>
    <property type="project" value="TreeGrafter"/>
</dbReference>
<evidence type="ECO:0000256" key="1">
    <source>
        <dbReference type="ARBA" id="ARBA00023015"/>
    </source>
</evidence>
<dbReference type="InterPro" id="IPR036388">
    <property type="entry name" value="WH-like_DNA-bd_sf"/>
</dbReference>
<dbReference type="GO" id="GO:0045892">
    <property type="term" value="P:negative regulation of DNA-templated transcription"/>
    <property type="evidence" value="ECO:0007669"/>
    <property type="project" value="TreeGrafter"/>
</dbReference>
<keyword evidence="1" id="KW-0805">Transcription regulation</keyword>
<dbReference type="RefSeq" id="WP_076980799.1">
    <property type="nucleotide sequence ID" value="NZ_CP019124.1"/>
</dbReference>
<dbReference type="SUPFAM" id="SSF46785">
    <property type="entry name" value="Winged helix' DNA-binding domain"/>
    <property type="match status" value="1"/>
</dbReference>
<accession>A0A2M9DHW7</accession>
<dbReference type="PANTHER" id="PTHR30136:SF33">
    <property type="entry name" value="TRANSCRIPTIONAL REGULATORY PROTEIN"/>
    <property type="match status" value="1"/>
</dbReference>
<dbReference type="InterPro" id="IPR014757">
    <property type="entry name" value="Tscrpt_reg_IclR_C"/>
</dbReference>
<keyword evidence="2" id="KW-0238">DNA-binding</keyword>
<dbReference type="STRING" id="1267768.BV394_14550"/>